<gene>
    <name evidence="2" type="primary">RvY_08179-1</name>
    <name evidence="2" type="synonym">RvY_08179.1</name>
    <name evidence="2" type="ORF">RvY_08179</name>
</gene>
<name>A0A1D1VE48_RAMVA</name>
<dbReference type="EMBL" id="BDGG01000003">
    <property type="protein sequence ID" value="GAU96788.1"/>
    <property type="molecule type" value="Genomic_DNA"/>
</dbReference>
<dbReference type="Proteomes" id="UP000186922">
    <property type="component" value="Unassembled WGS sequence"/>
</dbReference>
<reference evidence="2 3" key="1">
    <citation type="journal article" date="2016" name="Nat. Commun.">
        <title>Extremotolerant tardigrade genome and improved radiotolerance of human cultured cells by tardigrade-unique protein.</title>
        <authorList>
            <person name="Hashimoto T."/>
            <person name="Horikawa D.D."/>
            <person name="Saito Y."/>
            <person name="Kuwahara H."/>
            <person name="Kozuka-Hata H."/>
            <person name="Shin-I T."/>
            <person name="Minakuchi Y."/>
            <person name="Ohishi K."/>
            <person name="Motoyama A."/>
            <person name="Aizu T."/>
            <person name="Enomoto A."/>
            <person name="Kondo K."/>
            <person name="Tanaka S."/>
            <person name="Hara Y."/>
            <person name="Koshikawa S."/>
            <person name="Sagara H."/>
            <person name="Miura T."/>
            <person name="Yokobori S."/>
            <person name="Miyagawa K."/>
            <person name="Suzuki Y."/>
            <person name="Kubo T."/>
            <person name="Oyama M."/>
            <person name="Kohara Y."/>
            <person name="Fujiyama A."/>
            <person name="Arakawa K."/>
            <person name="Katayama T."/>
            <person name="Toyoda A."/>
            <person name="Kunieda T."/>
        </authorList>
    </citation>
    <scope>NUCLEOTIDE SEQUENCE [LARGE SCALE GENOMIC DNA]</scope>
    <source>
        <strain evidence="2 3">YOKOZUNA-1</strain>
    </source>
</reference>
<comment type="caution">
    <text evidence="2">The sequence shown here is derived from an EMBL/GenBank/DDBJ whole genome shotgun (WGS) entry which is preliminary data.</text>
</comment>
<dbReference type="AlphaFoldDB" id="A0A1D1VE48"/>
<accession>A0A1D1VE48</accession>
<evidence type="ECO:0000313" key="3">
    <source>
        <dbReference type="Proteomes" id="UP000186922"/>
    </source>
</evidence>
<sequence>MPKRTNKKADRGTLIKRSKSGGKQTGTEGEMGDAGSPYGLSELFQRIPALVLGEIFDFLDAGQATRLGSAIPE</sequence>
<organism evidence="2 3">
    <name type="scientific">Ramazzottius varieornatus</name>
    <name type="common">Water bear</name>
    <name type="synonym">Tardigrade</name>
    <dbReference type="NCBI Taxonomy" id="947166"/>
    <lineage>
        <taxon>Eukaryota</taxon>
        <taxon>Metazoa</taxon>
        <taxon>Ecdysozoa</taxon>
        <taxon>Tardigrada</taxon>
        <taxon>Eutardigrada</taxon>
        <taxon>Parachela</taxon>
        <taxon>Hypsibioidea</taxon>
        <taxon>Ramazzottiidae</taxon>
        <taxon>Ramazzottius</taxon>
    </lineage>
</organism>
<protein>
    <recommendedName>
        <fullName evidence="4">F-box domain-containing protein</fullName>
    </recommendedName>
</protein>
<proteinExistence type="predicted"/>
<evidence type="ECO:0000313" key="2">
    <source>
        <dbReference type="EMBL" id="GAU96788.1"/>
    </source>
</evidence>
<feature type="region of interest" description="Disordered" evidence="1">
    <location>
        <begin position="1"/>
        <end position="38"/>
    </location>
</feature>
<keyword evidence="3" id="KW-1185">Reference proteome</keyword>
<evidence type="ECO:0008006" key="4">
    <source>
        <dbReference type="Google" id="ProtNLM"/>
    </source>
</evidence>
<evidence type="ECO:0000256" key="1">
    <source>
        <dbReference type="SAM" id="MobiDB-lite"/>
    </source>
</evidence>